<dbReference type="SUPFAM" id="SSF53474">
    <property type="entry name" value="alpha/beta-Hydrolases"/>
    <property type="match status" value="1"/>
</dbReference>
<feature type="signal peptide" evidence="2">
    <location>
        <begin position="1"/>
        <end position="18"/>
    </location>
</feature>
<evidence type="ECO:0000256" key="2">
    <source>
        <dbReference type="SAM" id="SignalP"/>
    </source>
</evidence>
<comment type="caution">
    <text evidence="4">The sequence shown here is derived from an EMBL/GenBank/DDBJ whole genome shotgun (WGS) entry which is preliminary data.</text>
</comment>
<feature type="chain" id="PRO_5046006902" evidence="2">
    <location>
        <begin position="19"/>
        <end position="650"/>
    </location>
</feature>
<accession>A0ABW0RNK3</accession>
<feature type="domain" description="Xaa-Pro dipeptidyl-peptidase-like" evidence="3">
    <location>
        <begin position="93"/>
        <end position="236"/>
    </location>
</feature>
<dbReference type="GO" id="GO:0016787">
    <property type="term" value="F:hydrolase activity"/>
    <property type="evidence" value="ECO:0007669"/>
    <property type="project" value="UniProtKB-KW"/>
</dbReference>
<proteinExistence type="predicted"/>
<dbReference type="InterPro" id="IPR000383">
    <property type="entry name" value="Xaa-Pro-like_dom"/>
</dbReference>
<dbReference type="Gene3D" id="3.40.50.1820">
    <property type="entry name" value="alpha/beta hydrolase"/>
    <property type="match status" value="2"/>
</dbReference>
<evidence type="ECO:0000313" key="4">
    <source>
        <dbReference type="EMBL" id="MFC5545856.1"/>
    </source>
</evidence>
<dbReference type="EMBL" id="JBHSNL010000004">
    <property type="protein sequence ID" value="MFC5545856.1"/>
    <property type="molecule type" value="Genomic_DNA"/>
</dbReference>
<dbReference type="InterPro" id="IPR050261">
    <property type="entry name" value="FrsA_esterase"/>
</dbReference>
<evidence type="ECO:0000256" key="1">
    <source>
        <dbReference type="SAM" id="MobiDB-lite"/>
    </source>
</evidence>
<protein>
    <submittedName>
        <fullName evidence="4">Alpha/beta fold hydrolase</fullName>
    </submittedName>
</protein>
<feature type="region of interest" description="Disordered" evidence="1">
    <location>
        <begin position="22"/>
        <end position="59"/>
    </location>
</feature>
<evidence type="ECO:0000259" key="3">
    <source>
        <dbReference type="Pfam" id="PF02129"/>
    </source>
</evidence>
<evidence type="ECO:0000313" key="5">
    <source>
        <dbReference type="Proteomes" id="UP001596055"/>
    </source>
</evidence>
<dbReference type="PANTHER" id="PTHR22946">
    <property type="entry name" value="DIENELACTONE HYDROLASE DOMAIN-CONTAINING PROTEIN-RELATED"/>
    <property type="match status" value="1"/>
</dbReference>
<organism evidence="4 5">
    <name type="scientific">Marinobacter koreensis</name>
    <dbReference type="NCBI Taxonomy" id="335974"/>
    <lineage>
        <taxon>Bacteria</taxon>
        <taxon>Pseudomonadati</taxon>
        <taxon>Pseudomonadota</taxon>
        <taxon>Gammaproteobacteria</taxon>
        <taxon>Pseudomonadales</taxon>
        <taxon>Marinobacteraceae</taxon>
        <taxon>Marinobacter</taxon>
    </lineage>
</organism>
<dbReference type="PROSITE" id="PS51257">
    <property type="entry name" value="PROKAR_LIPOPROTEIN"/>
    <property type="match status" value="1"/>
</dbReference>
<name>A0ABW0RNK3_9GAMM</name>
<dbReference type="Pfam" id="PF02129">
    <property type="entry name" value="Peptidase_S15"/>
    <property type="match status" value="1"/>
</dbReference>
<sequence length="650" mass="69269">MQKLNLLLVSGVCALSLAGCGGGSTDSSSTPSTRTETAVAQSPTPSPGVVEGDTQTARPLPASTDELAAASCDQGTNLSGGRSYRVEMPSRVDGAAIVFQVFEPTLFDCQAHHPLILQGHGFSGSRTTEAGNDPLSPIKPLVDAGYAVISIDQRGHGESGGTIRVMDPDFEGKDLVQIVDWAEANLDYLKYENNNLLLGAVGGSYGGGYQYMLYNVDPDRRMDAMVPQITWHDLDSSLDPGDVTKNYWLAFLSVMGDSQTDFSMDPYLRSSLLEGIATGYFPPGALAFLHYHSPSYFWQNELGLALLDSGNTSDYLLDPVTGKFPLTSDGRFIVKTPTRQPYPVDVLMFQGMRDNLFPFNEAAENYRILKQAGGDVRLLTYPYGHHYLAPNVGLIQETLSNLTFYSGELPQLATGDLNGLTNCGDINVTRATVAWFNEKLLGKGDADNVITTGQQICYTLAPGDSVSAPAITRGGESFPVGLDVLGTTTPVSVPIGAAGTLPVIVPLDTLTEDGVIAGIPTATLNVSTGFPEIDSQCLEQSDPILHIGTCDAIMFVGVGIIRQDQPTPELIDEQVQPVRGLGNHDFDLTGIAERLHAGDRLVLMLYGQHPTFAGAFSRDLVVPAVQVSGTVSLPLLTSDGQASLTTPDNG</sequence>
<keyword evidence="4" id="KW-0378">Hydrolase</keyword>
<keyword evidence="2" id="KW-0732">Signal</keyword>
<feature type="compositionally biased region" description="Low complexity" evidence="1">
    <location>
        <begin position="25"/>
        <end position="37"/>
    </location>
</feature>
<reference evidence="5" key="1">
    <citation type="journal article" date="2019" name="Int. J. Syst. Evol. Microbiol.">
        <title>The Global Catalogue of Microorganisms (GCM) 10K type strain sequencing project: providing services to taxonomists for standard genome sequencing and annotation.</title>
        <authorList>
            <consortium name="The Broad Institute Genomics Platform"/>
            <consortium name="The Broad Institute Genome Sequencing Center for Infectious Disease"/>
            <person name="Wu L."/>
            <person name="Ma J."/>
        </authorList>
    </citation>
    <scope>NUCLEOTIDE SEQUENCE [LARGE SCALE GENOMIC DNA]</scope>
    <source>
        <strain evidence="5">CGMCC 4.1799</strain>
    </source>
</reference>
<dbReference type="RefSeq" id="WP_248159929.1">
    <property type="nucleotide sequence ID" value="NZ_JAKZAJ010000005.1"/>
</dbReference>
<dbReference type="InterPro" id="IPR029058">
    <property type="entry name" value="AB_hydrolase_fold"/>
</dbReference>
<dbReference type="Proteomes" id="UP001596055">
    <property type="component" value="Unassembled WGS sequence"/>
</dbReference>
<gene>
    <name evidence="4" type="ORF">ACFPQA_12390</name>
</gene>
<keyword evidence="5" id="KW-1185">Reference proteome</keyword>